<dbReference type="SUPFAM" id="SSF55174">
    <property type="entry name" value="Alpha-L RNA-binding motif"/>
    <property type="match status" value="1"/>
</dbReference>
<dbReference type="GO" id="GO:0160138">
    <property type="term" value="F:23S rRNA pseudouridine(2604) synthase activity"/>
    <property type="evidence" value="ECO:0007669"/>
    <property type="project" value="UniProtKB-EC"/>
</dbReference>
<dbReference type="InterPro" id="IPR042092">
    <property type="entry name" value="PsdUridine_s_RsuA/RluB/E/F_cat"/>
</dbReference>
<proteinExistence type="inferred from homology"/>
<dbReference type="Gene3D" id="3.30.70.1560">
    <property type="entry name" value="Alpha-L RNA-binding motif"/>
    <property type="match status" value="1"/>
</dbReference>
<gene>
    <name evidence="9" type="ORF">HXL68_10030</name>
</gene>
<comment type="caution">
    <text evidence="9">The sequence shown here is derived from an EMBL/GenBank/DDBJ whole genome shotgun (WGS) entry which is preliminary data.</text>
</comment>
<dbReference type="AlphaFoldDB" id="A0A930BTG4"/>
<evidence type="ECO:0000313" key="9">
    <source>
        <dbReference type="EMBL" id="MBF1165369.1"/>
    </source>
</evidence>
<feature type="domain" description="RNA-binding S4" evidence="8">
    <location>
        <begin position="134"/>
        <end position="191"/>
    </location>
</feature>
<keyword evidence="5" id="KW-0694">RNA-binding</keyword>
<dbReference type="InterPro" id="IPR006145">
    <property type="entry name" value="PsdUridine_synth_RsuA/RluA"/>
</dbReference>
<dbReference type="Pfam" id="PF00849">
    <property type="entry name" value="PseudoU_synth_2"/>
    <property type="match status" value="1"/>
</dbReference>
<dbReference type="CDD" id="cd00165">
    <property type="entry name" value="S4"/>
    <property type="match status" value="1"/>
</dbReference>
<dbReference type="Gene3D" id="3.10.290.10">
    <property type="entry name" value="RNA-binding S4 domain"/>
    <property type="match status" value="1"/>
</dbReference>
<dbReference type="SUPFAM" id="SSF55120">
    <property type="entry name" value="Pseudouridine synthase"/>
    <property type="match status" value="1"/>
</dbReference>
<organism evidence="9 10">
    <name type="scientific">Dechloromonas agitata</name>
    <dbReference type="NCBI Taxonomy" id="73030"/>
    <lineage>
        <taxon>Bacteria</taxon>
        <taxon>Pseudomonadati</taxon>
        <taxon>Pseudomonadota</taxon>
        <taxon>Betaproteobacteria</taxon>
        <taxon>Rhodocyclales</taxon>
        <taxon>Azonexaceae</taxon>
        <taxon>Dechloromonas</taxon>
    </lineage>
</organism>
<feature type="compositionally biased region" description="Basic and acidic residues" evidence="7">
    <location>
        <begin position="1"/>
        <end position="14"/>
    </location>
</feature>
<dbReference type="PANTHER" id="PTHR47683">
    <property type="entry name" value="PSEUDOURIDINE SYNTHASE FAMILY PROTEIN-RELATED"/>
    <property type="match status" value="1"/>
</dbReference>
<dbReference type="InterPro" id="IPR020094">
    <property type="entry name" value="TruA/RsuA/RluB/E/F_N"/>
</dbReference>
<feature type="compositionally biased region" description="Basic and acidic residues" evidence="7">
    <location>
        <begin position="26"/>
        <end position="37"/>
    </location>
</feature>
<dbReference type="InterPro" id="IPR050343">
    <property type="entry name" value="RsuA_PseudoU_synthase"/>
</dbReference>
<dbReference type="Gene3D" id="3.30.70.580">
    <property type="entry name" value="Pseudouridine synthase I, catalytic domain, N-terminal subdomain"/>
    <property type="match status" value="1"/>
</dbReference>
<evidence type="ECO:0000259" key="8">
    <source>
        <dbReference type="SMART" id="SM00363"/>
    </source>
</evidence>
<accession>A0A930BTG4</accession>
<evidence type="ECO:0000256" key="4">
    <source>
        <dbReference type="ARBA" id="ARBA00036535"/>
    </source>
</evidence>
<dbReference type="PROSITE" id="PS01149">
    <property type="entry name" value="PSI_RSU"/>
    <property type="match status" value="1"/>
</dbReference>
<comment type="similarity">
    <text evidence="1 6">Belongs to the pseudouridine synthase RsuA family.</text>
</comment>
<evidence type="ECO:0000256" key="7">
    <source>
        <dbReference type="SAM" id="MobiDB-lite"/>
    </source>
</evidence>
<evidence type="ECO:0000313" key="10">
    <source>
        <dbReference type="Proteomes" id="UP000718593"/>
    </source>
</evidence>
<evidence type="ECO:0000256" key="3">
    <source>
        <dbReference type="ARBA" id="ARBA00036390"/>
    </source>
</evidence>
<evidence type="ECO:0000256" key="6">
    <source>
        <dbReference type="RuleBase" id="RU003887"/>
    </source>
</evidence>
<dbReference type="InterPro" id="IPR018496">
    <property type="entry name" value="PsdUridine_synth_RsuA/RluB_CS"/>
</dbReference>
<evidence type="ECO:0000256" key="5">
    <source>
        <dbReference type="PROSITE-ProRule" id="PRU00182"/>
    </source>
</evidence>
<comment type="catalytic activity">
    <reaction evidence="3">
        <text>uridine(35) in tRNA(Tyr) = pseudouridine(35) in tRNA(Tyr)</text>
        <dbReference type="Rhea" id="RHEA:60556"/>
        <dbReference type="Rhea" id="RHEA-COMP:15607"/>
        <dbReference type="Rhea" id="RHEA-COMP:15608"/>
        <dbReference type="ChEBI" id="CHEBI:65314"/>
        <dbReference type="ChEBI" id="CHEBI:65315"/>
    </reaction>
</comment>
<keyword evidence="2 6" id="KW-0413">Isomerase</keyword>
<protein>
    <recommendedName>
        <fullName evidence="6">Pseudouridine synthase</fullName>
        <ecNumber evidence="6">5.4.99.-</ecNumber>
    </recommendedName>
</protein>
<dbReference type="InterPro" id="IPR000748">
    <property type="entry name" value="PsdUridine_synth_RsuA/RluB/E/F"/>
</dbReference>
<evidence type="ECO:0000256" key="2">
    <source>
        <dbReference type="ARBA" id="ARBA00023235"/>
    </source>
</evidence>
<evidence type="ECO:0000256" key="1">
    <source>
        <dbReference type="ARBA" id="ARBA00008348"/>
    </source>
</evidence>
<dbReference type="GO" id="GO:0000455">
    <property type="term" value="P:enzyme-directed rRNA pseudouridine synthesis"/>
    <property type="evidence" value="ECO:0007669"/>
    <property type="project" value="UniProtKB-ARBA"/>
</dbReference>
<sequence length="372" mass="40478">MSESGKDHPDDPWARWRKPATGAGPVDRKGESQREARSVAPPDEAVADRPAASPAGTLRLNKAAQAEPGGRKRPLRGGALPRKARQEPGARPVKTKAPSGERPRASAGKPPAPRPPAQGAVTPQLARAEAPSGVRLSKVMSERGLCSRREADLWIERGWVFVNGEQISELGTRIDPSAEITIAQEAQKDQAKQVTILLHKPVGYVSGQPEPGCIPAVTLITPETQVVQPGDPEFKPWMLRGLAPAGRLDVDSTGLLVLTSDGRVAKRLIGEDSQAEKEYLVRVSGKMIRGGLDLLRHGLALDGKPLKPAWVKQLNEDQLHFILKEGKKRQIRRMCELVGLKVIGLKRVRIGRIRLGDLPLGHWRFLRAGEAF</sequence>
<dbReference type="InterPro" id="IPR002942">
    <property type="entry name" value="S4_RNA-bd"/>
</dbReference>
<dbReference type="EMBL" id="JABZMI010000191">
    <property type="protein sequence ID" value="MBF1165369.1"/>
    <property type="molecule type" value="Genomic_DNA"/>
</dbReference>
<dbReference type="InterPro" id="IPR020103">
    <property type="entry name" value="PsdUridine_synth_cat_dom_sf"/>
</dbReference>
<dbReference type="PANTHER" id="PTHR47683:SF2">
    <property type="entry name" value="RNA-BINDING S4 DOMAIN-CONTAINING PROTEIN"/>
    <property type="match status" value="1"/>
</dbReference>
<dbReference type="GO" id="GO:0003723">
    <property type="term" value="F:RNA binding"/>
    <property type="evidence" value="ECO:0007669"/>
    <property type="project" value="UniProtKB-KW"/>
</dbReference>
<dbReference type="InterPro" id="IPR036986">
    <property type="entry name" value="S4_RNA-bd_sf"/>
</dbReference>
<dbReference type="Pfam" id="PF01479">
    <property type="entry name" value="S4"/>
    <property type="match status" value="1"/>
</dbReference>
<reference evidence="9" key="1">
    <citation type="submission" date="2020-04" db="EMBL/GenBank/DDBJ databases">
        <title>Deep metagenomics examines the oral microbiome during advanced dental caries in children, revealing novel taxa and co-occurrences with host molecules.</title>
        <authorList>
            <person name="Baker J.L."/>
            <person name="Morton J.T."/>
            <person name="Dinis M."/>
            <person name="Alvarez R."/>
            <person name="Tran N.C."/>
            <person name="Knight R."/>
            <person name="Edlund A."/>
        </authorList>
    </citation>
    <scope>NUCLEOTIDE SEQUENCE</scope>
    <source>
        <strain evidence="9">JCVI_32_bin.24</strain>
    </source>
</reference>
<dbReference type="Proteomes" id="UP000718593">
    <property type="component" value="Unassembled WGS sequence"/>
</dbReference>
<dbReference type="PROSITE" id="PS50889">
    <property type="entry name" value="S4"/>
    <property type="match status" value="1"/>
</dbReference>
<dbReference type="SMART" id="SM00363">
    <property type="entry name" value="S4"/>
    <property type="match status" value="1"/>
</dbReference>
<name>A0A930BTG4_9RHOO</name>
<comment type="catalytic activity">
    <reaction evidence="4">
        <text>uridine(2604) in 23S rRNA = pseudouridine(2604) in 23S rRNA</text>
        <dbReference type="Rhea" id="RHEA:38875"/>
        <dbReference type="Rhea" id="RHEA-COMP:10093"/>
        <dbReference type="Rhea" id="RHEA-COMP:10094"/>
        <dbReference type="ChEBI" id="CHEBI:65314"/>
        <dbReference type="ChEBI" id="CHEBI:65315"/>
        <dbReference type="EC" id="5.4.99.21"/>
    </reaction>
</comment>
<feature type="region of interest" description="Disordered" evidence="7">
    <location>
        <begin position="1"/>
        <end position="133"/>
    </location>
</feature>
<dbReference type="EC" id="5.4.99.-" evidence="6"/>
<dbReference type="NCBIfam" id="TIGR00093">
    <property type="entry name" value="pseudouridine synthase"/>
    <property type="match status" value="1"/>
</dbReference>